<dbReference type="InterPro" id="IPR004372">
    <property type="entry name" value="Ac/propionate_kinase"/>
</dbReference>
<dbReference type="GO" id="GO:0006085">
    <property type="term" value="P:acetyl-CoA biosynthetic process"/>
    <property type="evidence" value="ECO:0007669"/>
    <property type="project" value="UniProtKB-UniRule"/>
</dbReference>
<evidence type="ECO:0000256" key="7">
    <source>
        <dbReference type="RuleBase" id="RU003835"/>
    </source>
</evidence>
<gene>
    <name evidence="6" type="primary">ackA</name>
    <name evidence="8" type="ORF">NZH93_43150</name>
</gene>
<dbReference type="Pfam" id="PF00871">
    <property type="entry name" value="Acetate_kinase"/>
    <property type="match status" value="1"/>
</dbReference>
<dbReference type="PANTHER" id="PTHR21060">
    <property type="entry name" value="ACETATE KINASE"/>
    <property type="match status" value="1"/>
</dbReference>
<evidence type="ECO:0000256" key="2">
    <source>
        <dbReference type="ARBA" id="ARBA00022679"/>
    </source>
</evidence>
<keyword evidence="6" id="KW-0479">Metal-binding</keyword>
<dbReference type="PIRSF" id="PIRSF000722">
    <property type="entry name" value="Acetate_prop_kin"/>
    <property type="match status" value="1"/>
</dbReference>
<dbReference type="SUPFAM" id="SSF53067">
    <property type="entry name" value="Actin-like ATPase domain"/>
    <property type="match status" value="2"/>
</dbReference>
<dbReference type="PROSITE" id="PS01076">
    <property type="entry name" value="ACETATE_KINASE_2"/>
    <property type="match status" value="1"/>
</dbReference>
<dbReference type="InterPro" id="IPR000890">
    <property type="entry name" value="Aliphatic_acid_kin_short-chain"/>
</dbReference>
<dbReference type="AlphaFoldDB" id="A0A9X2VVZ4"/>
<dbReference type="RefSeq" id="WP_259629213.1">
    <property type="nucleotide sequence ID" value="NZ_JANYMP010000036.1"/>
</dbReference>
<evidence type="ECO:0000256" key="3">
    <source>
        <dbReference type="ARBA" id="ARBA00022741"/>
    </source>
</evidence>
<keyword evidence="5 6" id="KW-0067">ATP-binding</keyword>
<feature type="active site" description="Proton donor/acceptor" evidence="6">
    <location>
        <position position="113"/>
    </location>
</feature>
<comment type="similarity">
    <text evidence="1 6 7">Belongs to the acetokinase family.</text>
</comment>
<feature type="site" description="Transition state stabilizer" evidence="6">
    <location>
        <position position="206"/>
    </location>
</feature>
<dbReference type="PRINTS" id="PR00471">
    <property type="entry name" value="ACETATEKNASE"/>
</dbReference>
<accession>A0A9X2VVZ4</accession>
<evidence type="ECO:0000313" key="9">
    <source>
        <dbReference type="Proteomes" id="UP001141259"/>
    </source>
</evidence>
<feature type="site" description="Transition state stabilizer" evidence="6">
    <location>
        <position position="145"/>
    </location>
</feature>
<dbReference type="EMBL" id="JANYMP010000036">
    <property type="protein sequence ID" value="MCS7483680.1"/>
    <property type="molecule type" value="Genomic_DNA"/>
</dbReference>
<dbReference type="GO" id="GO:0005524">
    <property type="term" value="F:ATP binding"/>
    <property type="evidence" value="ECO:0007669"/>
    <property type="project" value="UniProtKB-KW"/>
</dbReference>
<dbReference type="GO" id="GO:0006083">
    <property type="term" value="P:acetate metabolic process"/>
    <property type="evidence" value="ECO:0007669"/>
    <property type="project" value="TreeGrafter"/>
</dbReference>
<dbReference type="Proteomes" id="UP001141259">
    <property type="component" value="Unassembled WGS sequence"/>
</dbReference>
<feature type="binding site" evidence="6">
    <location>
        <begin position="173"/>
        <end position="177"/>
    </location>
    <ligand>
        <name>ATP</name>
        <dbReference type="ChEBI" id="CHEBI:30616"/>
    </ligand>
</feature>
<organism evidence="8 9">
    <name type="scientific">Umezawaea endophytica</name>
    <dbReference type="NCBI Taxonomy" id="1654476"/>
    <lineage>
        <taxon>Bacteria</taxon>
        <taxon>Bacillati</taxon>
        <taxon>Actinomycetota</taxon>
        <taxon>Actinomycetes</taxon>
        <taxon>Pseudonocardiales</taxon>
        <taxon>Pseudonocardiaceae</taxon>
        <taxon>Umezawaea</taxon>
    </lineage>
</organism>
<evidence type="ECO:0000256" key="6">
    <source>
        <dbReference type="HAMAP-Rule" id="MF_00020"/>
    </source>
</evidence>
<name>A0A9X2VVZ4_9PSEU</name>
<reference evidence="8" key="1">
    <citation type="submission" date="2022-08" db="EMBL/GenBank/DDBJ databases">
        <authorList>
            <person name="Tistechok S."/>
            <person name="Samborskyy M."/>
            <person name="Roman I."/>
        </authorList>
    </citation>
    <scope>NUCLEOTIDE SEQUENCE</scope>
    <source>
        <strain evidence="8">DSM 103496</strain>
    </source>
</reference>
<evidence type="ECO:0000313" key="8">
    <source>
        <dbReference type="EMBL" id="MCS7483680.1"/>
    </source>
</evidence>
<comment type="function">
    <text evidence="6">Catalyzes the formation of acetyl phosphate from acetate and ATP. Can also catalyze the reverse reaction.</text>
</comment>
<dbReference type="GO" id="GO:0008776">
    <property type="term" value="F:acetate kinase activity"/>
    <property type="evidence" value="ECO:0007669"/>
    <property type="project" value="UniProtKB-UniRule"/>
</dbReference>
<evidence type="ECO:0000256" key="5">
    <source>
        <dbReference type="ARBA" id="ARBA00022840"/>
    </source>
</evidence>
<dbReference type="Gene3D" id="3.30.420.40">
    <property type="match status" value="2"/>
</dbReference>
<sequence>MRTLVVNPGSSSLKLSIVDGGLQVAARTVENWDGSPDPRPLQDVLAVSGPVDAVGVRIVHGADRDGPHLLDDDQLRALEELVPLAPLHQPRSLALARMTADLLPGVPVFGCFDTSFHTGMPAHATTYPVPREWTERFGLRRYGFHGLSCAYALRTAAGMLGRATEELNLICCHIGAGVSVTAISGGRGVDTSMGFTPLDGVAMATRSGGLDPGLLLHVLRVGGLSTAEVESALNYRSGLAGMSGTSGDVRQVLAARAAGDEHADLAIRVYLHRLRREIAAERVSLDRLDALVLTGGVAEHEPALVAELLDGLTHLGLAVAPDAGLGVGDRVISPDGARTRVLVVEAREDVEIAHEIDKARFAV</sequence>
<keyword evidence="4 6" id="KW-0418">Kinase</keyword>
<comment type="caution">
    <text evidence="6">Lacks conserved residue(s) required for the propagation of feature annotation.</text>
</comment>
<comment type="subunit">
    <text evidence="6">Homodimer.</text>
</comment>
<dbReference type="HAMAP" id="MF_00020">
    <property type="entry name" value="Acetate_kinase"/>
    <property type="match status" value="1"/>
</dbReference>
<dbReference type="InterPro" id="IPR023865">
    <property type="entry name" value="Aliphatic_acid_kinase_CS"/>
</dbReference>
<keyword evidence="3 6" id="KW-0547">Nucleotide-binding</keyword>
<keyword evidence="6" id="KW-0963">Cytoplasm</keyword>
<comment type="catalytic activity">
    <reaction evidence="6">
        <text>acetate + ATP = acetyl phosphate + ADP</text>
        <dbReference type="Rhea" id="RHEA:11352"/>
        <dbReference type="ChEBI" id="CHEBI:22191"/>
        <dbReference type="ChEBI" id="CHEBI:30089"/>
        <dbReference type="ChEBI" id="CHEBI:30616"/>
        <dbReference type="ChEBI" id="CHEBI:456216"/>
        <dbReference type="EC" id="2.7.2.1"/>
    </reaction>
</comment>
<comment type="subcellular location">
    <subcellularLocation>
        <location evidence="6">Cytoplasm</location>
    </subcellularLocation>
</comment>
<comment type="cofactor">
    <cofactor evidence="6">
        <name>Mg(2+)</name>
        <dbReference type="ChEBI" id="CHEBI:18420"/>
    </cofactor>
    <cofactor evidence="6">
        <name>Mn(2+)</name>
        <dbReference type="ChEBI" id="CHEBI:29035"/>
    </cofactor>
    <text evidence="6">Mg(2+). Can also accept Mn(2+).</text>
</comment>
<feature type="binding site" evidence="6">
    <location>
        <begin position="248"/>
        <end position="250"/>
    </location>
    <ligand>
        <name>ATP</name>
        <dbReference type="ChEBI" id="CHEBI:30616"/>
    </ligand>
</feature>
<comment type="caution">
    <text evidence="8">The sequence shown here is derived from an EMBL/GenBank/DDBJ whole genome shotgun (WGS) entry which is preliminary data.</text>
</comment>
<dbReference type="GO" id="GO:0005737">
    <property type="term" value="C:cytoplasm"/>
    <property type="evidence" value="ECO:0007669"/>
    <property type="project" value="UniProtKB-SubCell"/>
</dbReference>
<dbReference type="PROSITE" id="PS01075">
    <property type="entry name" value="ACETATE_KINASE_1"/>
    <property type="match status" value="1"/>
</dbReference>
<feature type="binding site" evidence="6">
    <location>
        <position position="57"/>
    </location>
    <ligand>
        <name>substrate</name>
    </ligand>
</feature>
<dbReference type="GO" id="GO:0000287">
    <property type="term" value="F:magnesium ion binding"/>
    <property type="evidence" value="ECO:0007669"/>
    <property type="project" value="UniProtKB-UniRule"/>
</dbReference>
<keyword evidence="9" id="KW-1185">Reference proteome</keyword>
<comment type="pathway">
    <text evidence="6">Metabolic intermediate biosynthesis; acetyl-CoA biosynthesis; acetyl-CoA from acetate: step 1/2.</text>
</comment>
<evidence type="ECO:0000256" key="1">
    <source>
        <dbReference type="ARBA" id="ARBA00008748"/>
    </source>
</evidence>
<dbReference type="EC" id="2.7.2.1" evidence="6"/>
<dbReference type="InterPro" id="IPR043129">
    <property type="entry name" value="ATPase_NBD"/>
</dbReference>
<keyword evidence="2 6" id="KW-0808">Transferase</keyword>
<feature type="binding site" evidence="6">
    <location>
        <position position="348"/>
    </location>
    <ligand>
        <name>Mg(2+)</name>
        <dbReference type="ChEBI" id="CHEBI:18420"/>
    </ligand>
</feature>
<proteinExistence type="inferred from homology"/>
<evidence type="ECO:0000256" key="4">
    <source>
        <dbReference type="ARBA" id="ARBA00022777"/>
    </source>
</evidence>
<keyword evidence="6" id="KW-0460">Magnesium</keyword>
<protein>
    <recommendedName>
        <fullName evidence="6">Acetate kinase</fullName>
        <ecNumber evidence="6">2.7.2.1</ecNumber>
    </recommendedName>
    <alternativeName>
        <fullName evidence="6">Acetokinase</fullName>
    </alternativeName>
</protein>
<dbReference type="PANTHER" id="PTHR21060:SF15">
    <property type="entry name" value="ACETATE KINASE-RELATED"/>
    <property type="match status" value="1"/>
</dbReference>